<feature type="signal peptide" evidence="2">
    <location>
        <begin position="1"/>
        <end position="21"/>
    </location>
</feature>
<dbReference type="Proteomes" id="UP000319576">
    <property type="component" value="Chromosome"/>
</dbReference>
<name>A0A517XQD5_9BACT</name>
<gene>
    <name evidence="3" type="ORF">ETAA1_16480</name>
</gene>
<evidence type="ECO:0000256" key="2">
    <source>
        <dbReference type="SAM" id="SignalP"/>
    </source>
</evidence>
<evidence type="ECO:0000256" key="1">
    <source>
        <dbReference type="SAM" id="MobiDB-lite"/>
    </source>
</evidence>
<feature type="region of interest" description="Disordered" evidence="1">
    <location>
        <begin position="38"/>
        <end position="73"/>
    </location>
</feature>
<accession>A0A517XQD5</accession>
<evidence type="ECO:0000313" key="4">
    <source>
        <dbReference type="Proteomes" id="UP000319576"/>
    </source>
</evidence>
<evidence type="ECO:0000313" key="3">
    <source>
        <dbReference type="EMBL" id="QDU19712.1"/>
    </source>
</evidence>
<organism evidence="3 4">
    <name type="scientific">Urbifossiella limnaea</name>
    <dbReference type="NCBI Taxonomy" id="2528023"/>
    <lineage>
        <taxon>Bacteria</taxon>
        <taxon>Pseudomonadati</taxon>
        <taxon>Planctomycetota</taxon>
        <taxon>Planctomycetia</taxon>
        <taxon>Gemmatales</taxon>
        <taxon>Gemmataceae</taxon>
        <taxon>Urbifossiella</taxon>
    </lineage>
</organism>
<dbReference type="AlphaFoldDB" id="A0A517XQD5"/>
<reference evidence="3 4" key="1">
    <citation type="submission" date="2019-02" db="EMBL/GenBank/DDBJ databases">
        <title>Deep-cultivation of Planctomycetes and their phenomic and genomic characterization uncovers novel biology.</title>
        <authorList>
            <person name="Wiegand S."/>
            <person name="Jogler M."/>
            <person name="Boedeker C."/>
            <person name="Pinto D."/>
            <person name="Vollmers J."/>
            <person name="Rivas-Marin E."/>
            <person name="Kohn T."/>
            <person name="Peeters S.H."/>
            <person name="Heuer A."/>
            <person name="Rast P."/>
            <person name="Oberbeckmann S."/>
            <person name="Bunk B."/>
            <person name="Jeske O."/>
            <person name="Meyerdierks A."/>
            <person name="Storesund J.E."/>
            <person name="Kallscheuer N."/>
            <person name="Luecker S."/>
            <person name="Lage O.M."/>
            <person name="Pohl T."/>
            <person name="Merkel B.J."/>
            <person name="Hornburger P."/>
            <person name="Mueller R.-W."/>
            <person name="Bruemmer F."/>
            <person name="Labrenz M."/>
            <person name="Spormann A.M."/>
            <person name="Op den Camp H."/>
            <person name="Overmann J."/>
            <person name="Amann R."/>
            <person name="Jetten M.S.M."/>
            <person name="Mascher T."/>
            <person name="Medema M.H."/>
            <person name="Devos D.P."/>
            <person name="Kaster A.-K."/>
            <person name="Ovreas L."/>
            <person name="Rohde M."/>
            <person name="Galperin M.Y."/>
            <person name="Jogler C."/>
        </authorList>
    </citation>
    <scope>NUCLEOTIDE SEQUENCE [LARGE SCALE GENOMIC DNA]</scope>
    <source>
        <strain evidence="3 4">ETA_A1</strain>
    </source>
</reference>
<keyword evidence="2" id="KW-0732">Signal</keyword>
<proteinExistence type="predicted"/>
<keyword evidence="4" id="KW-1185">Reference proteome</keyword>
<protein>
    <recommendedName>
        <fullName evidence="5">Porin</fullName>
    </recommendedName>
</protein>
<feature type="chain" id="PRO_5022158228" description="Porin" evidence="2">
    <location>
        <begin position="22"/>
        <end position="457"/>
    </location>
</feature>
<sequence length="457" mass="49006" precursor="true">MQLRMKTAVLAFSLLPAAAQAQPLDRLPASFISVFEQEAQPKQPPVVPKQPDPKLPDPKLPDPKTPSPVDRLLPPEFGRLTEAGGFAARSYNENFDGDNIGGFYRRTVVVGYDPVTVPTGFTQQIVGTTQRQVGTTPRVIGFNRTIVISQEGGSGGSGQPIVITTPVVVQDPVFVLDPVIATTQTTGTVYVPRTAQVLLPAASRYSGIQITDNDSPRPTDRLYFGYQFYSNAGYSLNPDTGGSDVQRQMAGFEYTLLDGDASIGMRLPYIQQYGPVGYASQTVGDLSVLFKYAFYNDLETGNLASAGLVVTTPTGGGGGDVILLDGSAAPHSTLFQPWLGFVRMFDAGYVQGITNLIVPTDSRDPTVYGASLGVGYFAYQNPTGILTGVIPRAEVHLRTPFNQRDPNGLVYFPDQVNVNGGLTLRFGRTALNAGVSVPVVGPRPWAVEAMSFLNVSF</sequence>
<feature type="compositionally biased region" description="Basic and acidic residues" evidence="1">
    <location>
        <begin position="51"/>
        <end position="62"/>
    </location>
</feature>
<dbReference type="KEGG" id="uli:ETAA1_16480"/>
<evidence type="ECO:0008006" key="5">
    <source>
        <dbReference type="Google" id="ProtNLM"/>
    </source>
</evidence>
<dbReference type="EMBL" id="CP036273">
    <property type="protein sequence ID" value="QDU19712.1"/>
    <property type="molecule type" value="Genomic_DNA"/>
</dbReference>